<dbReference type="InterPro" id="IPR006129">
    <property type="entry name" value="AdhesinB"/>
</dbReference>
<evidence type="ECO:0000256" key="5">
    <source>
        <dbReference type="RuleBase" id="RU003512"/>
    </source>
</evidence>
<dbReference type="PRINTS" id="PR00691">
    <property type="entry name" value="ADHESINB"/>
</dbReference>
<comment type="caution">
    <text evidence="7">The sequence shown here is derived from an EMBL/GenBank/DDBJ whole genome shotgun (WGS) entry which is preliminary data.</text>
</comment>
<evidence type="ECO:0000256" key="1">
    <source>
        <dbReference type="ARBA" id="ARBA00004196"/>
    </source>
</evidence>
<comment type="subcellular location">
    <subcellularLocation>
        <location evidence="1">Cell envelope</location>
    </subcellularLocation>
</comment>
<evidence type="ECO:0000313" key="8">
    <source>
        <dbReference type="Proteomes" id="UP000767446"/>
    </source>
</evidence>
<dbReference type="EMBL" id="JADQBC010000047">
    <property type="protein sequence ID" value="MBR8827894.1"/>
    <property type="molecule type" value="Genomic_DNA"/>
</dbReference>
<dbReference type="AlphaFoldDB" id="A0A941JM72"/>
<organism evidence="7 8">
    <name type="scientific">Gomphosphaeria aponina SAG 52.96 = DSM 107014</name>
    <dbReference type="NCBI Taxonomy" id="1521640"/>
    <lineage>
        <taxon>Bacteria</taxon>
        <taxon>Bacillati</taxon>
        <taxon>Cyanobacteriota</taxon>
        <taxon>Cyanophyceae</taxon>
        <taxon>Oscillatoriophycideae</taxon>
        <taxon>Chroococcales</taxon>
        <taxon>Gomphosphaeriaceae</taxon>
        <taxon>Gomphosphaeria</taxon>
    </lineage>
</organism>
<gene>
    <name evidence="7" type="ORF">DSM107014_08330</name>
</gene>
<dbReference type="InterPro" id="IPR006127">
    <property type="entry name" value="ZnuA-like"/>
</dbReference>
<evidence type="ECO:0000256" key="3">
    <source>
        <dbReference type="ARBA" id="ARBA00022723"/>
    </source>
</evidence>
<dbReference type="SUPFAM" id="SSF53807">
    <property type="entry name" value="Helical backbone' metal receptor"/>
    <property type="match status" value="1"/>
</dbReference>
<evidence type="ECO:0000256" key="2">
    <source>
        <dbReference type="ARBA" id="ARBA00022448"/>
    </source>
</evidence>
<dbReference type="Pfam" id="PF01297">
    <property type="entry name" value="ZnuA"/>
    <property type="match status" value="1"/>
</dbReference>
<dbReference type="Gene3D" id="3.40.50.1980">
    <property type="entry name" value="Nitrogenase molybdenum iron protein domain"/>
    <property type="match status" value="2"/>
</dbReference>
<name>A0A941JM72_9CHRO</name>
<evidence type="ECO:0000313" key="7">
    <source>
        <dbReference type="EMBL" id="MBR8827894.1"/>
    </source>
</evidence>
<dbReference type="PANTHER" id="PTHR42953:SF1">
    <property type="entry name" value="METAL-BINDING PROTEIN HI_0362-RELATED"/>
    <property type="match status" value="1"/>
</dbReference>
<keyword evidence="2 5" id="KW-0813">Transport</keyword>
<proteinExistence type="inferred from homology"/>
<dbReference type="GO" id="GO:0030001">
    <property type="term" value="P:metal ion transport"/>
    <property type="evidence" value="ECO:0007669"/>
    <property type="project" value="InterPro"/>
</dbReference>
<reference evidence="7" key="1">
    <citation type="submission" date="2021-02" db="EMBL/GenBank/DDBJ databases">
        <title>Metagenome analyses of Stigonema ocellatum DSM 106950, Chlorogloea purpurea SAG 13.99 and Gomphosphaeria aponina DSM 107014.</title>
        <authorList>
            <person name="Marter P."/>
            <person name="Huang S."/>
        </authorList>
    </citation>
    <scope>NUCLEOTIDE SEQUENCE</scope>
    <source>
        <strain evidence="7">JP213</strain>
    </source>
</reference>
<dbReference type="PRINTS" id="PR00690">
    <property type="entry name" value="ADHESNFAMILY"/>
</dbReference>
<feature type="signal peptide" evidence="6">
    <location>
        <begin position="1"/>
        <end position="28"/>
    </location>
</feature>
<accession>A0A941JM72</accession>
<keyword evidence="3" id="KW-0479">Metal-binding</keyword>
<comment type="similarity">
    <text evidence="5">Belongs to the bacterial solute-binding protein 9 family.</text>
</comment>
<dbReference type="InterPro" id="IPR006128">
    <property type="entry name" value="Lipoprotein_PsaA-like"/>
</dbReference>
<dbReference type="InterPro" id="IPR050492">
    <property type="entry name" value="Bact_metal-bind_prot9"/>
</dbReference>
<evidence type="ECO:0000256" key="4">
    <source>
        <dbReference type="ARBA" id="ARBA00022729"/>
    </source>
</evidence>
<dbReference type="GO" id="GO:0030313">
    <property type="term" value="C:cell envelope"/>
    <property type="evidence" value="ECO:0007669"/>
    <property type="project" value="UniProtKB-SubCell"/>
</dbReference>
<keyword evidence="4 6" id="KW-0732">Signal</keyword>
<protein>
    <submittedName>
        <fullName evidence="7">Zinc ABC transporter substrate-binding protein</fullName>
    </submittedName>
</protein>
<dbReference type="PANTHER" id="PTHR42953">
    <property type="entry name" value="HIGH-AFFINITY ZINC UPTAKE SYSTEM PROTEIN ZNUA-RELATED"/>
    <property type="match status" value="1"/>
</dbReference>
<feature type="chain" id="PRO_5037396315" evidence="6">
    <location>
        <begin position="29"/>
        <end position="317"/>
    </location>
</feature>
<dbReference type="GO" id="GO:0046872">
    <property type="term" value="F:metal ion binding"/>
    <property type="evidence" value="ECO:0007669"/>
    <property type="project" value="UniProtKB-KW"/>
</dbReference>
<evidence type="ECO:0000256" key="6">
    <source>
        <dbReference type="SAM" id="SignalP"/>
    </source>
</evidence>
<dbReference type="Proteomes" id="UP000767446">
    <property type="component" value="Unassembled WGS sequence"/>
</dbReference>
<sequence length="317" mass="34319">MLKSFFSKSLMGSALLMGLVGISSPSTADDRPLVVATTDILCDLTEQIAQETVNLQCLVNAGVDPHVYQPTPDDRRAIDAADLVLYAGYNFEPSLIKLVDATSNSAPKVAVNELAVPQPLMGSAHDHEAEETVPDPHVWHDPKNGIAMVNVIAQELENLQPDFAQKYQENANFINAEITQIESWIAGQIATIPPEKRKLVTTHDALGYYVNAYELEFEGALSGLSTDESPTAARVGELITEVKESNVPTIFAETSVNPKLIETVAREANVKVSERELYADGLGEKGADGDSYQKMLIANTQTIVEGLGGSFTEFQAE</sequence>
<dbReference type="GO" id="GO:0007155">
    <property type="term" value="P:cell adhesion"/>
    <property type="evidence" value="ECO:0007669"/>
    <property type="project" value="InterPro"/>
</dbReference>